<dbReference type="AlphaFoldDB" id="A0A2T6ZK57"/>
<dbReference type="Proteomes" id="UP000244722">
    <property type="component" value="Unassembled WGS sequence"/>
</dbReference>
<evidence type="ECO:0000313" key="2">
    <source>
        <dbReference type="Proteomes" id="UP000244722"/>
    </source>
</evidence>
<comment type="caution">
    <text evidence="1">The sequence shown here is derived from an EMBL/GenBank/DDBJ whole genome shotgun (WGS) entry which is preliminary data.</text>
</comment>
<sequence>MWEIEKRRLARLRPSLAAQQRNGELMREDDENIWDNRDFGVVTFCERTSQPPFEETFRVGATPARNWALDFSGVGRLVEYFLAPATVDNSIPEHVLSALSRILTDKTAMTEFTPAEAEYLSVMQQVVTATTATEQDSLKSTLSKILSSTPNPPPATSITPHAWVYLRTANVILDLVAILRAHFTPHIKQKKLTNELSAALDGLKKATVASAAALAKEIRKEGGGKEHERVDGVLALEGVGRAEDVGG</sequence>
<dbReference type="EMBL" id="NESQ01000214">
    <property type="protein sequence ID" value="PUU75794.1"/>
    <property type="molecule type" value="Genomic_DNA"/>
</dbReference>
<evidence type="ECO:0000313" key="1">
    <source>
        <dbReference type="EMBL" id="PUU75794.1"/>
    </source>
</evidence>
<accession>A0A2T6ZK57</accession>
<keyword evidence="2" id="KW-1185">Reference proteome</keyword>
<gene>
    <name evidence="1" type="ORF">B9Z19DRAFT_1089585</name>
</gene>
<dbReference type="STRING" id="42251.A0A2T6ZK57"/>
<proteinExistence type="predicted"/>
<name>A0A2T6ZK57_TUBBO</name>
<reference evidence="1 2" key="1">
    <citation type="submission" date="2017-04" db="EMBL/GenBank/DDBJ databases">
        <title>Draft genome sequence of Tuber borchii Vittad., a whitish edible truffle.</title>
        <authorList>
            <consortium name="DOE Joint Genome Institute"/>
            <person name="Murat C."/>
            <person name="Kuo A."/>
            <person name="Barry K.W."/>
            <person name="Clum A."/>
            <person name="Dockter R.B."/>
            <person name="Fauchery L."/>
            <person name="Iotti M."/>
            <person name="Kohler A."/>
            <person name="Labutti K."/>
            <person name="Lindquist E.A."/>
            <person name="Lipzen A."/>
            <person name="Ohm R.A."/>
            <person name="Wang M."/>
            <person name="Grigoriev I.V."/>
            <person name="Zambonelli A."/>
            <person name="Martin F.M."/>
        </authorList>
    </citation>
    <scope>NUCLEOTIDE SEQUENCE [LARGE SCALE GENOMIC DNA]</scope>
    <source>
        <strain evidence="1 2">Tbo3840</strain>
    </source>
</reference>
<organism evidence="1 2">
    <name type="scientific">Tuber borchii</name>
    <name type="common">White truffle</name>
    <dbReference type="NCBI Taxonomy" id="42251"/>
    <lineage>
        <taxon>Eukaryota</taxon>
        <taxon>Fungi</taxon>
        <taxon>Dikarya</taxon>
        <taxon>Ascomycota</taxon>
        <taxon>Pezizomycotina</taxon>
        <taxon>Pezizomycetes</taxon>
        <taxon>Pezizales</taxon>
        <taxon>Tuberaceae</taxon>
        <taxon>Tuber</taxon>
    </lineage>
</organism>
<protein>
    <submittedName>
        <fullName evidence="1">Uncharacterized protein</fullName>
    </submittedName>
</protein>